<dbReference type="InterPro" id="IPR001254">
    <property type="entry name" value="Trypsin_dom"/>
</dbReference>
<dbReference type="SUPFAM" id="SSF56204">
    <property type="entry name" value="Hect, E3 ligase catalytic domain"/>
    <property type="match status" value="1"/>
</dbReference>
<reference evidence="11" key="1">
    <citation type="submission" date="2020-11" db="EMBL/GenBank/DDBJ databases">
        <authorList>
            <person name="Tran Van P."/>
        </authorList>
    </citation>
    <scope>NUCLEOTIDE SEQUENCE</scope>
</reference>
<dbReference type="InterPro" id="IPR013783">
    <property type="entry name" value="Ig-like_fold"/>
</dbReference>
<gene>
    <name evidence="11" type="ORF">TCEB3V08_LOCUS8813</name>
</gene>
<dbReference type="PROSITE" id="PS50240">
    <property type="entry name" value="TRYPSIN_DOM"/>
    <property type="match status" value="1"/>
</dbReference>
<dbReference type="Gene3D" id="2.60.40.10">
    <property type="entry name" value="Immunoglobulins"/>
    <property type="match status" value="1"/>
</dbReference>
<dbReference type="InterPro" id="IPR000569">
    <property type="entry name" value="HECT_dom"/>
</dbReference>
<dbReference type="SUPFAM" id="SSF50494">
    <property type="entry name" value="Trypsin-like serine proteases"/>
    <property type="match status" value="1"/>
</dbReference>
<dbReference type="GO" id="GO:0005829">
    <property type="term" value="C:cytosol"/>
    <property type="evidence" value="ECO:0007669"/>
    <property type="project" value="TreeGrafter"/>
</dbReference>
<dbReference type="EMBL" id="OC320029">
    <property type="protein sequence ID" value="CAD7407005.1"/>
    <property type="molecule type" value="Genomic_DNA"/>
</dbReference>
<dbReference type="GO" id="GO:0004252">
    <property type="term" value="F:serine-type endopeptidase activity"/>
    <property type="evidence" value="ECO:0007669"/>
    <property type="project" value="InterPro"/>
</dbReference>
<dbReference type="GO" id="GO:0061630">
    <property type="term" value="F:ubiquitin protein ligase activity"/>
    <property type="evidence" value="ECO:0007669"/>
    <property type="project" value="UniProtKB-EC"/>
</dbReference>
<dbReference type="InterPro" id="IPR050409">
    <property type="entry name" value="E3_ubiq-protein_ligase"/>
</dbReference>
<dbReference type="Pfam" id="PF00632">
    <property type="entry name" value="HECT"/>
    <property type="match status" value="1"/>
</dbReference>
<dbReference type="GO" id="GO:0006511">
    <property type="term" value="P:ubiquitin-dependent protein catabolic process"/>
    <property type="evidence" value="ECO:0007669"/>
    <property type="project" value="TreeGrafter"/>
</dbReference>
<dbReference type="SMART" id="SM00119">
    <property type="entry name" value="HECTc"/>
    <property type="match status" value="1"/>
</dbReference>
<sequence>MTPVAVQVLVLTLLFGRSARASDGANSETADEGQFPYIVLLELSATASCTGSLLSSSWSLTTASCVVGHQEHPDTITLRAGLVSLGLVGGEEGEEEEEYDPQQRKAVKVVTHQRSSADIALVRSQPFKLDEYVQIIRLRPVSSWSGGGCIVVGFERGTSPEGSSYQELRWIEASRRKLCFNPRCLPSSAAELTSSGAGVYVCQGSLFGLIIAHHVSTRTDVVLRTTLFVPWIHAVIPELRGSTFKFDQEGYDDDDDDSSTRLSSDLLCRVVQFLLMLHLSRHSSPPGGGNDTETCNKPPSRLGGSLWLTNNRYLLSGESGLRVREGYSHGDLRQATTKVEMCSTEDQQEVFSLHPSSSTSSAVRYKGLYWVLRSSSEIQGTILGVALQPAPAVRYKGLYWVLRSSREIQGTILGVALQPEFICFGGRMVTGVTPAIDKTAIARDIGVRMPVGCTDGGFALFLHANASISNLVNCAQLEDLPELPAHDEERLQRASQLLQQRLILRQWLGQHNLQHHYQRLLQVDVSSLDDVYWLEDSKATVLLGKDFVPWAAARQALPTSKDDLALLKGDLWSAVVKSTQHEDAWTWGGMLVVSVSVAGLVTLAAMTQPALAPEAKHTLLQYVTGKYLLPGNCKVHFEWDDPQVVGGTMTFTVKFYQRNGQPYPICDTDNLFVEVTEGARRVATVSELGGTDPSAANVAVVKFTVRHAGQYHITVLIGSCHVQGSPFVKHFLPGPPDPNKSVFVRHSSIVVCTAGVAHSLAIEPRDEFNNLCVFQSDENPTQGYAVAITQIGCNDPVPCSVTLEYEEMSHRISLQVRFSCEGCFHAKVSYKGVELNNGDFDIIVLGCTDAALVHRNVASKNHNICYEARLMSVQGERLSKPKKVFCYVSPKQLTVKEFLLKFIPKRLVTFRLCPSTKFHFQQCPSGASNINNNQQSNNINNQPYFIVDDGCQPKVELIARDRNVIAATFTHFLLKNIGGSETFKDKQDFFYHEVRKFHQKHYHEKLPLKINREKLLESSLKATKGFSVSDWCRNFEITFQGEQGLDWGGVRREWFELTCAALFDAKNGLFTSFSESQQALVHPNPRRPPHLKLKHYEFAGKLVGKCLYESALGGSYRQLVRARFTRSFLAQIIGLRVHYKYFEQDDPDLYLSKVKYILEHDVEDMELFFIEEEYDRFGQLLKVVELVTGGSKIRVGNATKHQYLDALAQYRLATSLKDEVEQFLKGLNELIPDNLLSIFDENELELLLCGTGEYSIADFRAHHVMNGGSSEFRRILDWFWTAVSNFTQEEMARLLQFTTGCSQLPPGGFAELSPRFQLTAAPTFGSLPTAHTCFNQLCLPDYESYEQFEKALLLAISEGTEGFGMI</sequence>
<dbReference type="EC" id="2.3.2.26" evidence="3"/>
<dbReference type="Gene3D" id="3.90.1750.10">
    <property type="entry name" value="Hect, E3 ligase catalytic domains"/>
    <property type="match status" value="1"/>
</dbReference>
<evidence type="ECO:0000256" key="5">
    <source>
        <dbReference type="ARBA" id="ARBA00022786"/>
    </source>
</evidence>
<feature type="repeat" description="Filamin" evidence="6">
    <location>
        <begin position="701"/>
        <end position="731"/>
    </location>
</feature>
<evidence type="ECO:0000259" key="10">
    <source>
        <dbReference type="PROSITE" id="PS50240"/>
    </source>
</evidence>
<dbReference type="InterPro" id="IPR035983">
    <property type="entry name" value="Hect_E3_ubiquitin_ligase"/>
</dbReference>
<organism evidence="11">
    <name type="scientific">Timema cristinae</name>
    <name type="common">Walking stick</name>
    <dbReference type="NCBI Taxonomy" id="61476"/>
    <lineage>
        <taxon>Eukaryota</taxon>
        <taxon>Metazoa</taxon>
        <taxon>Ecdysozoa</taxon>
        <taxon>Arthropoda</taxon>
        <taxon>Hexapoda</taxon>
        <taxon>Insecta</taxon>
        <taxon>Pterygota</taxon>
        <taxon>Neoptera</taxon>
        <taxon>Polyneoptera</taxon>
        <taxon>Phasmatodea</taxon>
        <taxon>Timematodea</taxon>
        <taxon>Timematoidea</taxon>
        <taxon>Timematidae</taxon>
        <taxon>Timema</taxon>
    </lineage>
</organism>
<evidence type="ECO:0000256" key="1">
    <source>
        <dbReference type="ARBA" id="ARBA00000885"/>
    </source>
</evidence>
<dbReference type="Gene3D" id="3.30.2160.10">
    <property type="entry name" value="Hect, E3 ligase catalytic domain"/>
    <property type="match status" value="1"/>
</dbReference>
<keyword evidence="4" id="KW-0808">Transferase</keyword>
<dbReference type="PANTHER" id="PTHR11254:SF340">
    <property type="entry name" value="APOPTOSIS-RESISTANT E3 UBIQUITIN PROTEIN LIGASE 1"/>
    <property type="match status" value="1"/>
</dbReference>
<dbReference type="Pfam" id="PF25916">
    <property type="entry name" value="AREL1_PH-like"/>
    <property type="match status" value="1"/>
</dbReference>
<comment type="pathway">
    <text evidence="2">Protein modification; protein ubiquitination.</text>
</comment>
<feature type="active site" description="Glycyl thioester intermediate" evidence="7">
    <location>
        <position position="1333"/>
    </location>
</feature>
<dbReference type="GO" id="GO:0000209">
    <property type="term" value="P:protein polyubiquitination"/>
    <property type="evidence" value="ECO:0007669"/>
    <property type="project" value="TreeGrafter"/>
</dbReference>
<dbReference type="InterPro" id="IPR058738">
    <property type="entry name" value="PH-like_AREL1"/>
</dbReference>
<dbReference type="CDD" id="cd00078">
    <property type="entry name" value="HECTc"/>
    <property type="match status" value="1"/>
</dbReference>
<evidence type="ECO:0000256" key="6">
    <source>
        <dbReference type="PROSITE-ProRule" id="PRU00087"/>
    </source>
</evidence>
<dbReference type="SUPFAM" id="SSF81296">
    <property type="entry name" value="E set domains"/>
    <property type="match status" value="1"/>
</dbReference>
<evidence type="ECO:0000259" key="9">
    <source>
        <dbReference type="PROSITE" id="PS50237"/>
    </source>
</evidence>
<dbReference type="FunFam" id="3.30.2410.10:FF:000013">
    <property type="entry name" value="Apoptosis-resistant E3 ubiquitin protein ligase 1"/>
    <property type="match status" value="1"/>
</dbReference>
<comment type="catalytic activity">
    <reaction evidence="1">
        <text>S-ubiquitinyl-[E2 ubiquitin-conjugating enzyme]-L-cysteine + [acceptor protein]-L-lysine = [E2 ubiquitin-conjugating enzyme]-L-cysteine + N(6)-ubiquitinyl-[acceptor protein]-L-lysine.</text>
        <dbReference type="EC" id="2.3.2.26"/>
    </reaction>
</comment>
<keyword evidence="8" id="KW-0732">Signal</keyword>
<evidence type="ECO:0000256" key="4">
    <source>
        <dbReference type="ARBA" id="ARBA00022679"/>
    </source>
</evidence>
<feature type="signal peptide" evidence="8">
    <location>
        <begin position="1"/>
        <end position="21"/>
    </location>
</feature>
<dbReference type="Pfam" id="PF00089">
    <property type="entry name" value="Trypsin"/>
    <property type="match status" value="1"/>
</dbReference>
<evidence type="ECO:0000256" key="8">
    <source>
        <dbReference type="SAM" id="SignalP"/>
    </source>
</evidence>
<evidence type="ECO:0000313" key="11">
    <source>
        <dbReference type="EMBL" id="CAD7407005.1"/>
    </source>
</evidence>
<dbReference type="InterPro" id="IPR017868">
    <property type="entry name" value="Filamin/ABP280_repeat-like"/>
</dbReference>
<feature type="domain" description="Peptidase S1" evidence="10">
    <location>
        <begin position="14"/>
        <end position="237"/>
    </location>
</feature>
<dbReference type="InterPro" id="IPR043504">
    <property type="entry name" value="Peptidase_S1_PA_chymotrypsin"/>
</dbReference>
<proteinExistence type="predicted"/>
<evidence type="ECO:0000256" key="2">
    <source>
        <dbReference type="ARBA" id="ARBA00004906"/>
    </source>
</evidence>
<dbReference type="PROSITE" id="PS50194">
    <property type="entry name" value="FILAMIN_REPEAT"/>
    <property type="match status" value="1"/>
</dbReference>
<accession>A0A7R9D2P9</accession>
<dbReference type="SMART" id="SM00020">
    <property type="entry name" value="Tryp_SPc"/>
    <property type="match status" value="1"/>
</dbReference>
<dbReference type="GO" id="GO:0009966">
    <property type="term" value="P:regulation of signal transduction"/>
    <property type="evidence" value="ECO:0007669"/>
    <property type="project" value="UniProtKB-ARBA"/>
</dbReference>
<feature type="domain" description="HECT" evidence="9">
    <location>
        <begin position="1016"/>
        <end position="1366"/>
    </location>
</feature>
<dbReference type="FunFam" id="2.60.40.10:FF:000975">
    <property type="entry name" value="Uncharacterized protein, isoform D"/>
    <property type="match status" value="1"/>
</dbReference>
<dbReference type="Gene3D" id="2.40.10.10">
    <property type="entry name" value="Trypsin-like serine proteases"/>
    <property type="match status" value="1"/>
</dbReference>
<keyword evidence="5 7" id="KW-0833">Ubl conjugation pathway</keyword>
<dbReference type="InterPro" id="IPR009003">
    <property type="entry name" value="Peptidase_S1_PA"/>
</dbReference>
<dbReference type="InterPro" id="IPR014756">
    <property type="entry name" value="Ig_E-set"/>
</dbReference>
<dbReference type="PROSITE" id="PS50237">
    <property type="entry name" value="HECT"/>
    <property type="match status" value="1"/>
</dbReference>
<dbReference type="GO" id="GO:0043066">
    <property type="term" value="P:negative regulation of apoptotic process"/>
    <property type="evidence" value="ECO:0007669"/>
    <property type="project" value="TreeGrafter"/>
</dbReference>
<evidence type="ECO:0000256" key="3">
    <source>
        <dbReference type="ARBA" id="ARBA00012485"/>
    </source>
</evidence>
<evidence type="ECO:0000256" key="7">
    <source>
        <dbReference type="PROSITE-ProRule" id="PRU00104"/>
    </source>
</evidence>
<protein>
    <recommendedName>
        <fullName evidence="3">HECT-type E3 ubiquitin transferase</fullName>
        <ecNumber evidence="3">2.3.2.26</ecNumber>
    </recommendedName>
</protein>
<feature type="chain" id="PRO_5030800073" description="HECT-type E3 ubiquitin transferase" evidence="8">
    <location>
        <begin position="22"/>
        <end position="1366"/>
    </location>
</feature>
<name>A0A7R9D2P9_TIMCR</name>
<dbReference type="PANTHER" id="PTHR11254">
    <property type="entry name" value="HECT DOMAIN UBIQUITIN-PROTEIN LIGASE"/>
    <property type="match status" value="1"/>
</dbReference>
<dbReference type="Gene3D" id="3.30.2410.10">
    <property type="entry name" value="Hect, E3 ligase catalytic domain"/>
    <property type="match status" value="1"/>
</dbReference>
<dbReference type="FunFam" id="3.30.2160.10:FF:000008">
    <property type="entry name" value="Apoptosis-resistant E3 ubiquitin protein ligase 1"/>
    <property type="match status" value="1"/>
</dbReference>